<dbReference type="Proteomes" id="UP000805649">
    <property type="component" value="Unassembled WGS sequence"/>
</dbReference>
<reference evidence="1 2" key="1">
    <citation type="journal article" date="2020" name="Phytopathology">
        <title>Genome Sequence Resources of Colletotrichum truncatum, C. plurivorum, C. musicola, and C. sojae: Four Species Pathogenic to Soybean (Glycine max).</title>
        <authorList>
            <person name="Rogerio F."/>
            <person name="Boufleur T.R."/>
            <person name="Ciampi-Guillardi M."/>
            <person name="Sukno S.A."/>
            <person name="Thon M.R."/>
            <person name="Massola Junior N.S."/>
            <person name="Baroncelli R."/>
        </authorList>
    </citation>
    <scope>NUCLEOTIDE SEQUENCE [LARGE SCALE GENOMIC DNA]</scope>
    <source>
        <strain evidence="1 2">CMES1059</strain>
    </source>
</reference>
<evidence type="ECO:0000313" key="1">
    <source>
        <dbReference type="EMBL" id="KAL0932226.1"/>
    </source>
</evidence>
<organism evidence="1 2">
    <name type="scientific">Colletotrichum truncatum</name>
    <name type="common">Anthracnose fungus</name>
    <name type="synonym">Colletotrichum capsici</name>
    <dbReference type="NCBI Taxonomy" id="5467"/>
    <lineage>
        <taxon>Eukaryota</taxon>
        <taxon>Fungi</taxon>
        <taxon>Dikarya</taxon>
        <taxon>Ascomycota</taxon>
        <taxon>Pezizomycotina</taxon>
        <taxon>Sordariomycetes</taxon>
        <taxon>Hypocreomycetidae</taxon>
        <taxon>Glomerellales</taxon>
        <taxon>Glomerellaceae</taxon>
        <taxon>Colletotrichum</taxon>
        <taxon>Colletotrichum truncatum species complex</taxon>
    </lineage>
</organism>
<dbReference type="EMBL" id="VUJX02000009">
    <property type="protein sequence ID" value="KAL0932226.1"/>
    <property type="molecule type" value="Genomic_DNA"/>
</dbReference>
<sequence>MYHFLPSLITALMLKMANAQVVIDRVADNFAWSDPFGAYATPPGFENKCEATANFHATQHVIREAHQPPPVGLAPWIDAIKYFFGGRPFPGSWDGVDSRGINREVIMMEYAEVPKAVKDWILEQQKEDGDTKWLFGIYEKPKNGGKIGGTAKIGSTSDDLAGLAPEDLVVLFAAGAIYEILPLWVAAESDCKADLLDLSKYSPTPKDESVVAWVVERTVPDWDSKSRDIKFKIKAQVLTETAEARAARIREEKMELAESSEDSMATPPVDAPSVAKDEL</sequence>
<proteinExistence type="predicted"/>
<evidence type="ECO:0000313" key="2">
    <source>
        <dbReference type="Proteomes" id="UP000805649"/>
    </source>
</evidence>
<gene>
    <name evidence="1" type="ORF">CTRU02_213179</name>
</gene>
<protein>
    <submittedName>
        <fullName evidence="1">Phenylacetaldoxime dehydratase</fullName>
    </submittedName>
</protein>
<comment type="caution">
    <text evidence="1">The sequence shown here is derived from an EMBL/GenBank/DDBJ whole genome shotgun (WGS) entry which is preliminary data.</text>
</comment>
<keyword evidence="2" id="KW-1185">Reference proteome</keyword>
<accession>A0ACC3YKJ1</accession>
<name>A0ACC3YKJ1_COLTU</name>